<dbReference type="Gramene" id="Psat02G0488200-T1">
    <property type="protein sequence ID" value="KAI5439268.1"/>
    <property type="gene ID" value="KIW84_024882"/>
</dbReference>
<dbReference type="EMBL" id="JAMSHJ010000002">
    <property type="protein sequence ID" value="KAI5439268.1"/>
    <property type="molecule type" value="Genomic_DNA"/>
</dbReference>
<feature type="region of interest" description="Disordered" evidence="1">
    <location>
        <begin position="145"/>
        <end position="190"/>
    </location>
</feature>
<keyword evidence="3" id="KW-1185">Reference proteome</keyword>
<dbReference type="Proteomes" id="UP001058974">
    <property type="component" value="Chromosome 2"/>
</dbReference>
<dbReference type="Pfam" id="PF07939">
    <property type="entry name" value="DUF1685"/>
    <property type="match status" value="1"/>
</dbReference>
<feature type="compositionally biased region" description="Low complexity" evidence="1">
    <location>
        <begin position="154"/>
        <end position="167"/>
    </location>
</feature>
<feature type="region of interest" description="Disordered" evidence="1">
    <location>
        <begin position="1"/>
        <end position="52"/>
    </location>
</feature>
<dbReference type="AlphaFoldDB" id="A0A9D5B9W8"/>
<dbReference type="PANTHER" id="PTHR31865:SF1">
    <property type="entry name" value="INSERTASE, PUTATIVE (DUF1685)-RELATED"/>
    <property type="match status" value="1"/>
</dbReference>
<reference evidence="2 3" key="1">
    <citation type="journal article" date="2022" name="Nat. Genet.">
        <title>Improved pea reference genome and pan-genome highlight genomic features and evolutionary characteristics.</title>
        <authorList>
            <person name="Yang T."/>
            <person name="Liu R."/>
            <person name="Luo Y."/>
            <person name="Hu S."/>
            <person name="Wang D."/>
            <person name="Wang C."/>
            <person name="Pandey M.K."/>
            <person name="Ge S."/>
            <person name="Xu Q."/>
            <person name="Li N."/>
            <person name="Li G."/>
            <person name="Huang Y."/>
            <person name="Saxena R.K."/>
            <person name="Ji Y."/>
            <person name="Li M."/>
            <person name="Yan X."/>
            <person name="He Y."/>
            <person name="Liu Y."/>
            <person name="Wang X."/>
            <person name="Xiang C."/>
            <person name="Varshney R.K."/>
            <person name="Ding H."/>
            <person name="Gao S."/>
            <person name="Zong X."/>
        </authorList>
    </citation>
    <scope>NUCLEOTIDE SEQUENCE [LARGE SCALE GENOMIC DNA]</scope>
    <source>
        <strain evidence="2 3">cv. Zhongwan 6</strain>
    </source>
</reference>
<evidence type="ECO:0000313" key="2">
    <source>
        <dbReference type="EMBL" id="KAI5439268.1"/>
    </source>
</evidence>
<comment type="caution">
    <text evidence="2">The sequence shown here is derived from an EMBL/GenBank/DDBJ whole genome shotgun (WGS) entry which is preliminary data.</text>
</comment>
<name>A0A9D5B9W8_PEA</name>
<dbReference type="PANTHER" id="PTHR31865">
    <property type="entry name" value="OSJNBA0071G03.3 PROTEIN"/>
    <property type="match status" value="1"/>
</dbReference>
<sequence>PIQKTAESKIIKKKEKKTIASPNPPCEVPRPPHSQGIIMSDTHAPSSPPPSFLFHRPPLFKQGFSSPLLKQKSWSPDLYRDEAWLRRKGNWKNRRSKSVTDEDVDELKACIELGFGFESSPEVETDRRLVDTLPALELYHAVNKSYNDSRNPKPVTTTVTTPSSSAASDRDGTPSPHGSPHNAIFGNDDDPQLVKTRLRQWAQVVACAVRQSSS</sequence>
<evidence type="ECO:0000256" key="1">
    <source>
        <dbReference type="SAM" id="MobiDB-lite"/>
    </source>
</evidence>
<accession>A0A9D5B9W8</accession>
<proteinExistence type="predicted"/>
<organism evidence="2 3">
    <name type="scientific">Pisum sativum</name>
    <name type="common">Garden pea</name>
    <name type="synonym">Lathyrus oleraceus</name>
    <dbReference type="NCBI Taxonomy" id="3888"/>
    <lineage>
        <taxon>Eukaryota</taxon>
        <taxon>Viridiplantae</taxon>
        <taxon>Streptophyta</taxon>
        <taxon>Embryophyta</taxon>
        <taxon>Tracheophyta</taxon>
        <taxon>Spermatophyta</taxon>
        <taxon>Magnoliopsida</taxon>
        <taxon>eudicotyledons</taxon>
        <taxon>Gunneridae</taxon>
        <taxon>Pentapetalae</taxon>
        <taxon>rosids</taxon>
        <taxon>fabids</taxon>
        <taxon>Fabales</taxon>
        <taxon>Fabaceae</taxon>
        <taxon>Papilionoideae</taxon>
        <taxon>50 kb inversion clade</taxon>
        <taxon>NPAAA clade</taxon>
        <taxon>Hologalegina</taxon>
        <taxon>IRL clade</taxon>
        <taxon>Fabeae</taxon>
        <taxon>Lathyrus</taxon>
    </lineage>
</organism>
<feature type="non-terminal residue" evidence="2">
    <location>
        <position position="214"/>
    </location>
</feature>
<feature type="compositionally biased region" description="Pro residues" evidence="1">
    <location>
        <begin position="22"/>
        <end position="32"/>
    </location>
</feature>
<dbReference type="InterPro" id="IPR012881">
    <property type="entry name" value="DUF1685"/>
</dbReference>
<gene>
    <name evidence="2" type="ORF">KIW84_024882</name>
</gene>
<protein>
    <submittedName>
        <fullName evidence="2">Uncharacterized protein</fullName>
    </submittedName>
</protein>
<feature type="compositionally biased region" description="Basic and acidic residues" evidence="1">
    <location>
        <begin position="1"/>
        <end position="10"/>
    </location>
</feature>
<evidence type="ECO:0000313" key="3">
    <source>
        <dbReference type="Proteomes" id="UP001058974"/>
    </source>
</evidence>